<gene>
    <name evidence="3" type="ORF">A2570_02500</name>
</gene>
<evidence type="ECO:0000313" key="3">
    <source>
        <dbReference type="EMBL" id="OGY40581.1"/>
    </source>
</evidence>
<dbReference type="AlphaFoldDB" id="A0A1G1XKU4"/>
<feature type="transmembrane region" description="Helical" evidence="2">
    <location>
        <begin position="100"/>
        <end position="118"/>
    </location>
</feature>
<dbReference type="Proteomes" id="UP000178570">
    <property type="component" value="Unassembled WGS sequence"/>
</dbReference>
<feature type="region of interest" description="Disordered" evidence="1">
    <location>
        <begin position="184"/>
        <end position="211"/>
    </location>
</feature>
<name>A0A1G1XKU4_9BACT</name>
<evidence type="ECO:0000313" key="4">
    <source>
        <dbReference type="Proteomes" id="UP000178570"/>
    </source>
</evidence>
<protein>
    <submittedName>
        <fullName evidence="3">Uncharacterized protein</fullName>
    </submittedName>
</protein>
<keyword evidence="2" id="KW-0472">Membrane</keyword>
<feature type="transmembrane region" description="Helical" evidence="2">
    <location>
        <begin position="12"/>
        <end position="34"/>
    </location>
</feature>
<evidence type="ECO:0000256" key="2">
    <source>
        <dbReference type="SAM" id="Phobius"/>
    </source>
</evidence>
<accession>A0A1G1XKU4</accession>
<sequence length="211" mass="23847">MESKDNLSVGKMVVGIILIVSGLCIGFFLVAVILEQFRNHDILWTLWVVPILIFIKLFKRQLTWLLEQIGKIPRAIRFLWTAFNWIRLAVFGLTAKKRSWFYFLTIVLLADLSAMVWFGSSWVSQISLEESIGVSMTDPANDSVVPSSSPGEEEYSWNGLWFILSLLFGPAIFAGLAQRAARQKDEEAEKKKSGGAESKDAKKEGEKDEKK</sequence>
<evidence type="ECO:0000256" key="1">
    <source>
        <dbReference type="SAM" id="MobiDB-lite"/>
    </source>
</evidence>
<comment type="caution">
    <text evidence="3">The sequence shown here is derived from an EMBL/GenBank/DDBJ whole genome shotgun (WGS) entry which is preliminary data.</text>
</comment>
<feature type="transmembrane region" description="Helical" evidence="2">
    <location>
        <begin position="41"/>
        <end position="58"/>
    </location>
</feature>
<keyword evidence="2" id="KW-1133">Transmembrane helix</keyword>
<keyword evidence="2" id="KW-0812">Transmembrane</keyword>
<dbReference type="EMBL" id="MHHY01000007">
    <property type="protein sequence ID" value="OGY40581.1"/>
    <property type="molecule type" value="Genomic_DNA"/>
</dbReference>
<organism evidence="3 4">
    <name type="scientific">Candidatus Brennerbacteria bacterium RIFOXYD1_FULL_41_16</name>
    <dbReference type="NCBI Taxonomy" id="1797529"/>
    <lineage>
        <taxon>Bacteria</taxon>
        <taxon>Candidatus Brenneribacteriota</taxon>
    </lineage>
</organism>
<proteinExistence type="predicted"/>
<reference evidence="3 4" key="1">
    <citation type="journal article" date="2016" name="Nat. Commun.">
        <title>Thousands of microbial genomes shed light on interconnected biogeochemical processes in an aquifer system.</title>
        <authorList>
            <person name="Anantharaman K."/>
            <person name="Brown C.T."/>
            <person name="Hug L.A."/>
            <person name="Sharon I."/>
            <person name="Castelle C.J."/>
            <person name="Probst A.J."/>
            <person name="Thomas B.C."/>
            <person name="Singh A."/>
            <person name="Wilkins M.J."/>
            <person name="Karaoz U."/>
            <person name="Brodie E.L."/>
            <person name="Williams K.H."/>
            <person name="Hubbard S.S."/>
            <person name="Banfield J.F."/>
        </authorList>
    </citation>
    <scope>NUCLEOTIDE SEQUENCE [LARGE SCALE GENOMIC DNA]</scope>
</reference>
<feature type="transmembrane region" description="Helical" evidence="2">
    <location>
        <begin position="159"/>
        <end position="177"/>
    </location>
</feature>
<dbReference type="STRING" id="1797529.A2570_02500"/>